<feature type="region of interest" description="Disordered" evidence="1">
    <location>
        <begin position="327"/>
        <end position="346"/>
    </location>
</feature>
<protein>
    <recommendedName>
        <fullName evidence="4">Retrotransposon gag domain-containing protein</fullName>
    </recommendedName>
</protein>
<dbReference type="AlphaFoldDB" id="A0AAQ3P8P9"/>
<feature type="region of interest" description="Disordered" evidence="1">
    <location>
        <begin position="252"/>
        <end position="283"/>
    </location>
</feature>
<dbReference type="GO" id="GO:0008270">
    <property type="term" value="F:zinc ion binding"/>
    <property type="evidence" value="ECO:0007669"/>
    <property type="project" value="InterPro"/>
</dbReference>
<gene>
    <name evidence="2" type="ORF">V8G54_001650</name>
</gene>
<dbReference type="PANTHER" id="PTHR34222">
    <property type="entry name" value="GAG_PRE-INTEGRS DOMAIN-CONTAINING PROTEIN"/>
    <property type="match status" value="1"/>
</dbReference>
<dbReference type="SUPFAM" id="SSF57756">
    <property type="entry name" value="Retrovirus zinc finger-like domains"/>
    <property type="match status" value="1"/>
</dbReference>
<evidence type="ECO:0008006" key="4">
    <source>
        <dbReference type="Google" id="ProtNLM"/>
    </source>
</evidence>
<sequence length="346" mass="38492">MFFERAIDVWTDLRERFSQGDLLCVTELQEEIYSLKQEELDNYRTLTPCSCSARTYPSQDFIICFLKGLDDQFAMVRSQILLLDPLPSTTRVFSMIIQHERPQHHPSSSMETNPFINVISGKGRTKPTRKCEFCGRLGHTIDSCFQKNNINLTKCTHCDRVGHSSDVCYTKFGYPPGHPKYPGKPCPFNNRNTFGSNRAIAGGNVNNVTASSSSDVAPTLIHEGERKDVSTLGQGLHITTTQFQQLMSLLNKASGSGRGNSEIPSRANLSHSNPNQSHNSSLGSRFISINTSHTLNNISHTTSWDMNTLRMIGSANLKEGTFHLTIGKERSPSTNNTTTTINNSNL</sequence>
<evidence type="ECO:0000313" key="3">
    <source>
        <dbReference type="Proteomes" id="UP001374535"/>
    </source>
</evidence>
<proteinExistence type="predicted"/>
<dbReference type="Proteomes" id="UP001374535">
    <property type="component" value="Chromosome 1"/>
</dbReference>
<keyword evidence="3" id="KW-1185">Reference proteome</keyword>
<feature type="compositionally biased region" description="Low complexity" evidence="1">
    <location>
        <begin position="268"/>
        <end position="282"/>
    </location>
</feature>
<evidence type="ECO:0000256" key="1">
    <source>
        <dbReference type="SAM" id="MobiDB-lite"/>
    </source>
</evidence>
<organism evidence="2 3">
    <name type="scientific">Vigna mungo</name>
    <name type="common">Black gram</name>
    <name type="synonym">Phaseolus mungo</name>
    <dbReference type="NCBI Taxonomy" id="3915"/>
    <lineage>
        <taxon>Eukaryota</taxon>
        <taxon>Viridiplantae</taxon>
        <taxon>Streptophyta</taxon>
        <taxon>Embryophyta</taxon>
        <taxon>Tracheophyta</taxon>
        <taxon>Spermatophyta</taxon>
        <taxon>Magnoliopsida</taxon>
        <taxon>eudicotyledons</taxon>
        <taxon>Gunneridae</taxon>
        <taxon>Pentapetalae</taxon>
        <taxon>rosids</taxon>
        <taxon>fabids</taxon>
        <taxon>Fabales</taxon>
        <taxon>Fabaceae</taxon>
        <taxon>Papilionoideae</taxon>
        <taxon>50 kb inversion clade</taxon>
        <taxon>NPAAA clade</taxon>
        <taxon>indigoferoid/millettioid clade</taxon>
        <taxon>Phaseoleae</taxon>
        <taxon>Vigna</taxon>
    </lineage>
</organism>
<evidence type="ECO:0000313" key="2">
    <source>
        <dbReference type="EMBL" id="WVZ23106.1"/>
    </source>
</evidence>
<accession>A0AAQ3P8P9</accession>
<reference evidence="2 3" key="1">
    <citation type="journal article" date="2023" name="Life. Sci Alliance">
        <title>Evolutionary insights into 3D genome organization and epigenetic landscape of Vigna mungo.</title>
        <authorList>
            <person name="Junaid A."/>
            <person name="Singh B."/>
            <person name="Bhatia S."/>
        </authorList>
    </citation>
    <scope>NUCLEOTIDE SEQUENCE [LARGE SCALE GENOMIC DNA]</scope>
    <source>
        <strain evidence="2">Urdbean</strain>
    </source>
</reference>
<dbReference type="PANTHER" id="PTHR34222:SF99">
    <property type="entry name" value="PROTEIN, PUTATIVE-RELATED"/>
    <property type="match status" value="1"/>
</dbReference>
<dbReference type="GO" id="GO:0003676">
    <property type="term" value="F:nucleic acid binding"/>
    <property type="evidence" value="ECO:0007669"/>
    <property type="project" value="InterPro"/>
</dbReference>
<feature type="compositionally biased region" description="Low complexity" evidence="1">
    <location>
        <begin position="333"/>
        <end position="346"/>
    </location>
</feature>
<name>A0AAQ3P8P9_VIGMU</name>
<dbReference type="InterPro" id="IPR036875">
    <property type="entry name" value="Znf_CCHC_sf"/>
</dbReference>
<dbReference type="Gene3D" id="4.10.60.10">
    <property type="entry name" value="Zinc finger, CCHC-type"/>
    <property type="match status" value="1"/>
</dbReference>
<dbReference type="EMBL" id="CP144700">
    <property type="protein sequence ID" value="WVZ23106.1"/>
    <property type="molecule type" value="Genomic_DNA"/>
</dbReference>